<organism evidence="1 2">
    <name type="scientific">Polaribacter phage Leef_1</name>
    <dbReference type="NCBI Taxonomy" id="2745684"/>
    <lineage>
        <taxon>Viruses</taxon>
        <taxon>Duplodnaviria</taxon>
        <taxon>Heunggongvirae</taxon>
        <taxon>Uroviricota</taxon>
        <taxon>Caudoviricetes</taxon>
        <taxon>Helgolandviridae</taxon>
        <taxon>Leefvirus</taxon>
        <taxon>Leefvirus Leef</taxon>
    </lineage>
</organism>
<dbReference type="EMBL" id="MT732473">
    <property type="protein sequence ID" value="QQV91417.1"/>
    <property type="molecule type" value="Genomic_DNA"/>
</dbReference>
<dbReference type="InterPro" id="IPR046558">
    <property type="entry name" value="DUF6712"/>
</dbReference>
<gene>
    <name evidence="1" type="ORF">Leef1_7</name>
</gene>
<protein>
    <submittedName>
        <fullName evidence="1">Adaptor protein</fullName>
    </submittedName>
</protein>
<evidence type="ECO:0000313" key="1">
    <source>
        <dbReference type="EMBL" id="QQV91417.1"/>
    </source>
</evidence>
<dbReference type="Proteomes" id="UP000693839">
    <property type="component" value="Segment"/>
</dbReference>
<keyword evidence="2" id="KW-1185">Reference proteome</keyword>
<sequence length="312" mass="35488">MATLLKSIEDIKKYVSVNKNIKWASIEPYVKQADRKYVKDLVGASIYNDYATTVPTEPTELEVYELLCEASANLAWFLYMPLANVQVTDGGISVNSGTDYKAAEWWQIRDLRRSLLDAGLMALDASLKIMEANTDTFINWTNTDSYTVFNELFVRTTETFNKWFGIANSRQTFLALRHYMLETHHQYFTSVLNTSTIATIKIAEETIQKQVLEFLQASQVHYTVAKAVESGSFLLTASGMYQQMDDLPGYKQNPLSEQQLAKLKLERLTAGEEYFKKAIALIEDNTSLFNDYTPKTTETVVKVKNTKSTFSL</sequence>
<proteinExistence type="predicted"/>
<dbReference type="Pfam" id="PF20459">
    <property type="entry name" value="DUF6712"/>
    <property type="match status" value="2"/>
</dbReference>
<evidence type="ECO:0000313" key="2">
    <source>
        <dbReference type="Proteomes" id="UP000693839"/>
    </source>
</evidence>
<reference evidence="1" key="1">
    <citation type="submission" date="2020-07" db="EMBL/GenBank/DDBJ databases">
        <title>Highly diverse flavobacterial phages as mortality factor during North Sea spring blooms.</title>
        <authorList>
            <person name="Bartlau N."/>
            <person name="Wichels A."/>
            <person name="Krohne G."/>
            <person name="Adriaenssens E.M."/>
            <person name="Heins A."/>
            <person name="Fuchs B.M."/>
            <person name="Amann R."/>
            <person name="Moraru C."/>
        </authorList>
    </citation>
    <scope>NUCLEOTIDE SEQUENCE</scope>
</reference>
<name>A0A8E4ZDV8_9CAUD</name>
<accession>A0A8E4ZDV8</accession>